<feature type="compositionally biased region" description="Gly residues" evidence="3">
    <location>
        <begin position="177"/>
        <end position="191"/>
    </location>
</feature>
<dbReference type="InterPro" id="IPR007219">
    <property type="entry name" value="XnlR_reg_dom"/>
</dbReference>
<keyword evidence="1" id="KW-0479">Metal-binding</keyword>
<sequence length="957" mass="101949">MRLSHPPSRLSPPPGTSVHDLLVSGARDGGPAGASGAGSGHGASSSAGPSTAASAGSSTPSKRKEEERVPKRGYRACVHCRLRKAKCDLGDVNAPSEPPCTRCRREQRNCVFLPSKRRRKAAQDDEPEIYSAGAEANGGGSGGAGGGGAAGFQTQPMPAFTATGLSSLAGPSHAAGANGGGGLSHGHGGQGAHAHSLPHGQLHGNHLAGEWAAPRPQMPGQVDLHHSGGSSGAGAHQHQHHHSGNDGSSHGMASYPAAGTGPSTGASGASGSAGGWSSDNLGLFDHKPSPLFDPPSTKTVSSIGSVSTESPNHQGRRRRNPSEPDATRRIVVASFNNETDALEILANAATDADGDSGPEKGDDSAAARNKRVAWDDERPRSIADFVLIKRGVLDEERLEQLVEIFFQHHHPVLPIVQTVRIPHTKEQLASLSYTDPFLLCSIVCVASHHHPDLGMKDIHERTYALIRETIADYSCSGLQPSIGFVEGVLILAENLPAERLSSKFTDMAGPTRETHGLGLHGTENRRAWALTGTAIRAAYGLGLDRLALEDGEQNVDLERARGVWTWCYLYDRTLGLRTGLAFWSRGPAICFSGYSSISQTGEAAAAIHFPYMMNPTSATPGEPPTLVDVNESASMMQAHLELTQIMTNAHDILFSTPSRTSALVRKGEYFKFLEHFKRALDSFTVTWKDKSWRVDSVRELTWCTYHFVRLYVSAFAFQAHVQRAQERAEQEREPRAGAVSMFPRGSATSPDALFIYDSIDSAHEILHICIRLAQSGVLRYLPSRYLINFAYSGTFALKAAYSGAVGKGDAAKTIELVDRVCAALILASPDKDHPACRYGQMLRLLSKRLAELSDASAVPSRFPTPEPSTAPDMPVLPIQMSSLSALANEQMARDTGDVVGGGGVLAQDPGTTNGAAALFDLTQVPANLFDVDVDVGFNLDGFWDDFTLTDSGGFPFR</sequence>
<feature type="region of interest" description="Disordered" evidence="3">
    <location>
        <begin position="285"/>
        <end position="327"/>
    </location>
</feature>
<dbReference type="SMART" id="SM00906">
    <property type="entry name" value="Fungal_trans"/>
    <property type="match status" value="1"/>
</dbReference>
<feature type="region of interest" description="Disordered" evidence="3">
    <location>
        <begin position="117"/>
        <end position="157"/>
    </location>
</feature>
<feature type="compositionally biased region" description="Low complexity" evidence="3">
    <location>
        <begin position="245"/>
        <end position="273"/>
    </location>
</feature>
<dbReference type="CDD" id="cd12148">
    <property type="entry name" value="fungal_TF_MHR"/>
    <property type="match status" value="1"/>
</dbReference>
<protein>
    <submittedName>
        <fullName evidence="5">Transcriptional activator ARO80</fullName>
    </submittedName>
</protein>
<dbReference type="PANTHER" id="PTHR31644:SF1">
    <property type="entry name" value="ZN(II)2CYS6 TRANSCRIPTION FACTOR (EUROFUNG)"/>
    <property type="match status" value="1"/>
</dbReference>
<evidence type="ECO:0000256" key="2">
    <source>
        <dbReference type="ARBA" id="ARBA00023242"/>
    </source>
</evidence>
<dbReference type="SUPFAM" id="SSF57701">
    <property type="entry name" value="Zn2/Cys6 DNA-binding domain"/>
    <property type="match status" value="1"/>
</dbReference>
<dbReference type="PROSITE" id="PS00463">
    <property type="entry name" value="ZN2_CY6_FUNGAL_1"/>
    <property type="match status" value="1"/>
</dbReference>
<dbReference type="SMART" id="SM00066">
    <property type="entry name" value="GAL4"/>
    <property type="match status" value="1"/>
</dbReference>
<dbReference type="Pfam" id="PF00172">
    <property type="entry name" value="Zn_clus"/>
    <property type="match status" value="1"/>
</dbReference>
<feature type="region of interest" description="Disordered" evidence="3">
    <location>
        <begin position="171"/>
        <end position="273"/>
    </location>
</feature>
<name>A0AAF1BMV7_9TREE</name>
<feature type="compositionally biased region" description="Polar residues" evidence="3">
    <location>
        <begin position="296"/>
        <end position="313"/>
    </location>
</feature>
<dbReference type="Gene3D" id="4.10.240.10">
    <property type="entry name" value="Zn(2)-C6 fungal-type DNA-binding domain"/>
    <property type="match status" value="1"/>
</dbReference>
<dbReference type="Proteomes" id="UP000827549">
    <property type="component" value="Chromosome 1"/>
</dbReference>
<evidence type="ECO:0000256" key="3">
    <source>
        <dbReference type="SAM" id="MobiDB-lite"/>
    </source>
</evidence>
<dbReference type="PANTHER" id="PTHR31644">
    <property type="entry name" value="TRANSCRIPTIONAL ACTIVATOR ARO80-RELATED"/>
    <property type="match status" value="1"/>
</dbReference>
<reference evidence="5" key="1">
    <citation type="submission" date="2023-10" db="EMBL/GenBank/DDBJ databases">
        <authorList>
            <person name="Noh H."/>
        </authorList>
    </citation>
    <scope>NUCLEOTIDE SEQUENCE</scope>
    <source>
        <strain evidence="5">DUCC4014</strain>
    </source>
</reference>
<evidence type="ECO:0000313" key="5">
    <source>
        <dbReference type="EMBL" id="WOO77188.1"/>
    </source>
</evidence>
<dbReference type="RefSeq" id="XP_062623220.1">
    <property type="nucleotide sequence ID" value="XM_062767236.1"/>
</dbReference>
<keyword evidence="2" id="KW-0539">Nucleus</keyword>
<dbReference type="InterPro" id="IPR001138">
    <property type="entry name" value="Zn2Cys6_DnaBD"/>
</dbReference>
<keyword evidence="6" id="KW-1185">Reference proteome</keyword>
<feature type="compositionally biased region" description="Gly residues" evidence="3">
    <location>
        <begin position="136"/>
        <end position="150"/>
    </location>
</feature>
<dbReference type="GO" id="GO:0006351">
    <property type="term" value="P:DNA-templated transcription"/>
    <property type="evidence" value="ECO:0007669"/>
    <property type="project" value="InterPro"/>
</dbReference>
<feature type="domain" description="Zn(2)-C6 fungal-type" evidence="4">
    <location>
        <begin position="76"/>
        <end position="112"/>
    </location>
</feature>
<dbReference type="GeneID" id="87804033"/>
<feature type="region of interest" description="Disordered" evidence="3">
    <location>
        <begin position="1"/>
        <end position="73"/>
    </location>
</feature>
<feature type="region of interest" description="Disordered" evidence="3">
    <location>
        <begin position="349"/>
        <end position="372"/>
    </location>
</feature>
<gene>
    <name evidence="5" type="primary">ARO80_3</name>
    <name evidence="5" type="ORF">LOC62_01G000775</name>
</gene>
<dbReference type="InterPro" id="IPR036864">
    <property type="entry name" value="Zn2-C6_fun-type_DNA-bd_sf"/>
</dbReference>
<proteinExistence type="predicted"/>
<evidence type="ECO:0000313" key="6">
    <source>
        <dbReference type="Proteomes" id="UP000827549"/>
    </source>
</evidence>
<feature type="compositionally biased region" description="Gly residues" evidence="3">
    <location>
        <begin position="27"/>
        <end position="41"/>
    </location>
</feature>
<dbReference type="InterPro" id="IPR052780">
    <property type="entry name" value="AAA_Catabolism_Regulators"/>
</dbReference>
<dbReference type="CDD" id="cd00067">
    <property type="entry name" value="GAL4"/>
    <property type="match status" value="1"/>
</dbReference>
<accession>A0AAF1BMV7</accession>
<dbReference type="GO" id="GO:0003677">
    <property type="term" value="F:DNA binding"/>
    <property type="evidence" value="ECO:0007669"/>
    <property type="project" value="InterPro"/>
</dbReference>
<dbReference type="GO" id="GO:0008270">
    <property type="term" value="F:zinc ion binding"/>
    <property type="evidence" value="ECO:0007669"/>
    <property type="project" value="InterPro"/>
</dbReference>
<dbReference type="PROSITE" id="PS50048">
    <property type="entry name" value="ZN2_CY6_FUNGAL_2"/>
    <property type="match status" value="1"/>
</dbReference>
<dbReference type="GO" id="GO:0000981">
    <property type="term" value="F:DNA-binding transcription factor activity, RNA polymerase II-specific"/>
    <property type="evidence" value="ECO:0007669"/>
    <property type="project" value="InterPro"/>
</dbReference>
<organism evidence="5 6">
    <name type="scientific">Vanrija pseudolonga</name>
    <dbReference type="NCBI Taxonomy" id="143232"/>
    <lineage>
        <taxon>Eukaryota</taxon>
        <taxon>Fungi</taxon>
        <taxon>Dikarya</taxon>
        <taxon>Basidiomycota</taxon>
        <taxon>Agaricomycotina</taxon>
        <taxon>Tremellomycetes</taxon>
        <taxon>Trichosporonales</taxon>
        <taxon>Trichosporonaceae</taxon>
        <taxon>Vanrija</taxon>
    </lineage>
</organism>
<feature type="compositionally biased region" description="Low complexity" evidence="3">
    <location>
        <begin position="42"/>
        <end position="60"/>
    </location>
</feature>
<dbReference type="EMBL" id="CP086714">
    <property type="protein sequence ID" value="WOO77188.1"/>
    <property type="molecule type" value="Genomic_DNA"/>
</dbReference>
<evidence type="ECO:0000256" key="1">
    <source>
        <dbReference type="ARBA" id="ARBA00022723"/>
    </source>
</evidence>
<dbReference type="AlphaFoldDB" id="A0AAF1BMV7"/>
<evidence type="ECO:0000259" key="4">
    <source>
        <dbReference type="PROSITE" id="PS50048"/>
    </source>
</evidence>
<dbReference type="GO" id="GO:0005634">
    <property type="term" value="C:nucleus"/>
    <property type="evidence" value="ECO:0007669"/>
    <property type="project" value="TreeGrafter"/>
</dbReference>